<feature type="transmembrane region" description="Helical" evidence="10">
    <location>
        <begin position="82"/>
        <end position="99"/>
    </location>
</feature>
<evidence type="ECO:0000256" key="2">
    <source>
        <dbReference type="ARBA" id="ARBA00022475"/>
    </source>
</evidence>
<dbReference type="RefSeq" id="XP_022825609.1">
    <property type="nucleotide sequence ID" value="XM_022969841.1"/>
</dbReference>
<dbReference type="GeneID" id="111355779"/>
<evidence type="ECO:0000313" key="12">
    <source>
        <dbReference type="RefSeq" id="XP_022825609.1"/>
    </source>
</evidence>
<feature type="transmembrane region" description="Helical" evidence="10">
    <location>
        <begin position="309"/>
        <end position="328"/>
    </location>
</feature>
<dbReference type="PANTHER" id="PTHR21137:SF35">
    <property type="entry name" value="ODORANT RECEPTOR 19A-RELATED"/>
    <property type="match status" value="1"/>
</dbReference>
<feature type="transmembrane region" description="Helical" evidence="10">
    <location>
        <begin position="183"/>
        <end position="206"/>
    </location>
</feature>
<evidence type="ECO:0000256" key="8">
    <source>
        <dbReference type="ARBA" id="ARBA00023170"/>
    </source>
</evidence>
<comment type="similarity">
    <text evidence="10">Belongs to the insect chemoreceptor superfamily. Heteromeric odorant receptor channel (TC 1.A.69) family.</text>
</comment>
<evidence type="ECO:0000256" key="6">
    <source>
        <dbReference type="ARBA" id="ARBA00022989"/>
    </source>
</evidence>
<proteinExistence type="inferred from homology"/>
<dbReference type="GO" id="GO:0007165">
    <property type="term" value="P:signal transduction"/>
    <property type="evidence" value="ECO:0007669"/>
    <property type="project" value="UniProtKB-KW"/>
</dbReference>
<keyword evidence="9 10" id="KW-0807">Transducer</keyword>
<keyword evidence="11" id="KW-1185">Reference proteome</keyword>
<comment type="caution">
    <text evidence="10">Lacks conserved residue(s) required for the propagation of feature annotation.</text>
</comment>
<keyword evidence="6 10" id="KW-1133">Transmembrane helix</keyword>
<accession>A0A9J7EDL2</accession>
<keyword evidence="2" id="KW-1003">Cell membrane</keyword>
<organism evidence="11 12">
    <name type="scientific">Spodoptera litura</name>
    <name type="common">Asian cotton leafworm</name>
    <dbReference type="NCBI Taxonomy" id="69820"/>
    <lineage>
        <taxon>Eukaryota</taxon>
        <taxon>Metazoa</taxon>
        <taxon>Ecdysozoa</taxon>
        <taxon>Arthropoda</taxon>
        <taxon>Hexapoda</taxon>
        <taxon>Insecta</taxon>
        <taxon>Pterygota</taxon>
        <taxon>Neoptera</taxon>
        <taxon>Endopterygota</taxon>
        <taxon>Lepidoptera</taxon>
        <taxon>Glossata</taxon>
        <taxon>Ditrysia</taxon>
        <taxon>Noctuoidea</taxon>
        <taxon>Noctuidae</taxon>
        <taxon>Amphipyrinae</taxon>
        <taxon>Spodoptera</taxon>
    </lineage>
</organism>
<feature type="transmembrane region" description="Helical" evidence="10">
    <location>
        <begin position="283"/>
        <end position="303"/>
    </location>
</feature>
<evidence type="ECO:0000313" key="11">
    <source>
        <dbReference type="Proteomes" id="UP000301870"/>
    </source>
</evidence>
<dbReference type="KEGG" id="sliu:111355779"/>
<dbReference type="AlphaFoldDB" id="A0A9J7EDL2"/>
<keyword evidence="8 10" id="KW-0675">Receptor</keyword>
<dbReference type="PANTHER" id="PTHR21137">
    <property type="entry name" value="ODORANT RECEPTOR"/>
    <property type="match status" value="1"/>
</dbReference>
<reference evidence="12" key="1">
    <citation type="submission" date="2025-08" db="UniProtKB">
        <authorList>
            <consortium name="RefSeq"/>
        </authorList>
    </citation>
    <scope>IDENTIFICATION</scope>
    <source>
        <strain evidence="12">Ishihara</strain>
        <tissue evidence="12">Whole body</tissue>
    </source>
</reference>
<sequence>MGLIKNLCLKLSYTKAIDRSSGRLETIFFENYYRIAYMAGMSTADDNIGYLVYSNTVKLMIVLLVCGVVWYGFMETTSFDEFAGNLNVSLLQFITFYRYRNMLAHEKFYKELASSMESPYFDISTEQRKKLVEFWSRTNVKYLKLLMGLGNCTLLAWFIFPLLDDIEYNLIVGLYLPFFYKSPSIYPLAYMLSVIFFFYISHFVMVTDLKMQTHLIHLLCQFSVLADCFENMIPDCMTGFEGVPRNHLMYNHNFAAKYTERLGNLVKQHKALLGHAMNLRDTLSGPLLGQLAASGVLICFIGYQATATIGQSVVACMTSFLFLAYNLFDFYMICRWCQEITNQSANVGEAIYCSGWECGVSKLPGVRSTIMFVIARANKPLVLTAGGMYDLSLTSYTSLVKTSYSALTVLLRFRHD</sequence>
<protein>
    <recommendedName>
        <fullName evidence="10">Odorant receptor</fullName>
    </recommendedName>
</protein>
<dbReference type="GO" id="GO:0005549">
    <property type="term" value="F:odorant binding"/>
    <property type="evidence" value="ECO:0007669"/>
    <property type="project" value="InterPro"/>
</dbReference>
<keyword evidence="3 10" id="KW-0716">Sensory transduction</keyword>
<dbReference type="Pfam" id="PF02949">
    <property type="entry name" value="7tm_6"/>
    <property type="match status" value="1"/>
</dbReference>
<dbReference type="GO" id="GO:0005886">
    <property type="term" value="C:plasma membrane"/>
    <property type="evidence" value="ECO:0007669"/>
    <property type="project" value="UniProtKB-SubCell"/>
</dbReference>
<evidence type="ECO:0000256" key="9">
    <source>
        <dbReference type="ARBA" id="ARBA00023224"/>
    </source>
</evidence>
<dbReference type="InterPro" id="IPR004117">
    <property type="entry name" value="7tm6_olfct_rcpt"/>
</dbReference>
<keyword evidence="5 10" id="KW-0552">Olfaction</keyword>
<gene>
    <name evidence="12" type="primary">LOC111355779</name>
</gene>
<evidence type="ECO:0000256" key="5">
    <source>
        <dbReference type="ARBA" id="ARBA00022725"/>
    </source>
</evidence>
<comment type="subcellular location">
    <subcellularLocation>
        <location evidence="1 10">Cell membrane</location>
        <topology evidence="1 10">Multi-pass membrane protein</topology>
    </subcellularLocation>
</comment>
<dbReference type="Proteomes" id="UP000301870">
    <property type="component" value="Chromosome 21"/>
</dbReference>
<evidence type="ECO:0000256" key="3">
    <source>
        <dbReference type="ARBA" id="ARBA00022606"/>
    </source>
</evidence>
<feature type="transmembrane region" description="Helical" evidence="10">
    <location>
        <begin position="145"/>
        <end position="163"/>
    </location>
</feature>
<evidence type="ECO:0000256" key="7">
    <source>
        <dbReference type="ARBA" id="ARBA00023136"/>
    </source>
</evidence>
<feature type="transmembrane region" description="Helical" evidence="10">
    <location>
        <begin position="48"/>
        <end position="70"/>
    </location>
</feature>
<name>A0A9J7EDL2_SPOLT</name>
<evidence type="ECO:0000256" key="4">
    <source>
        <dbReference type="ARBA" id="ARBA00022692"/>
    </source>
</evidence>
<evidence type="ECO:0000256" key="10">
    <source>
        <dbReference type="RuleBase" id="RU351113"/>
    </source>
</evidence>
<keyword evidence="4 10" id="KW-0812">Transmembrane</keyword>
<dbReference type="GO" id="GO:0004984">
    <property type="term" value="F:olfactory receptor activity"/>
    <property type="evidence" value="ECO:0007669"/>
    <property type="project" value="InterPro"/>
</dbReference>
<evidence type="ECO:0000256" key="1">
    <source>
        <dbReference type="ARBA" id="ARBA00004651"/>
    </source>
</evidence>
<keyword evidence="7 10" id="KW-0472">Membrane</keyword>
<dbReference type="OrthoDB" id="7539170at2759"/>